<dbReference type="EMBL" id="SNZK01000004">
    <property type="protein sequence ID" value="TDR53691.1"/>
    <property type="molecule type" value="Genomic_DNA"/>
</dbReference>
<organism evidence="1 2">
    <name type="scientific">Listeria rocourtiae</name>
    <dbReference type="NCBI Taxonomy" id="647910"/>
    <lineage>
        <taxon>Bacteria</taxon>
        <taxon>Bacillati</taxon>
        <taxon>Bacillota</taxon>
        <taxon>Bacilli</taxon>
        <taxon>Bacillales</taxon>
        <taxon>Listeriaceae</taxon>
        <taxon>Listeria</taxon>
    </lineage>
</organism>
<comment type="caution">
    <text evidence="1">The sequence shown here is derived from an EMBL/GenBank/DDBJ whole genome shotgun (WGS) entry which is preliminary data.</text>
</comment>
<keyword evidence="2" id="KW-1185">Reference proteome</keyword>
<dbReference type="RefSeq" id="WP_133620437.1">
    <property type="nucleotide sequence ID" value="NZ_SNZK01000004.1"/>
</dbReference>
<dbReference type="AlphaFoldDB" id="A0A4R6ZMJ1"/>
<proteinExistence type="predicted"/>
<protein>
    <submittedName>
        <fullName evidence="1">Uncharacterized protein</fullName>
    </submittedName>
</protein>
<accession>A0A4R6ZMJ1</accession>
<evidence type="ECO:0000313" key="2">
    <source>
        <dbReference type="Proteomes" id="UP000295558"/>
    </source>
</evidence>
<evidence type="ECO:0000313" key="1">
    <source>
        <dbReference type="EMBL" id="TDR53691.1"/>
    </source>
</evidence>
<dbReference type="Proteomes" id="UP000295558">
    <property type="component" value="Unassembled WGS sequence"/>
</dbReference>
<sequence>MSMTKLKRRTFKRHHDIGDITIVLNYVTGTVALSDMSSEFPLMVTGFHTFRDYAKYLDEQGYEEIKT</sequence>
<reference evidence="1 2" key="1">
    <citation type="submission" date="2019-03" db="EMBL/GenBank/DDBJ databases">
        <title>Genomic Encyclopedia of Type Strains, Phase III (KMG-III): the genomes of soil and plant-associated and newly described type strains.</title>
        <authorList>
            <person name="Whitman W."/>
        </authorList>
    </citation>
    <scope>NUCLEOTIDE SEQUENCE [LARGE SCALE GENOMIC DNA]</scope>
    <source>
        <strain evidence="1 2">CECT 7972</strain>
    </source>
</reference>
<gene>
    <name evidence="1" type="ORF">DFP96_104285</name>
</gene>
<name>A0A4R6ZMJ1_9LIST</name>
<dbReference type="OrthoDB" id="9953986at2"/>